<feature type="compositionally biased region" description="Acidic residues" evidence="6">
    <location>
        <begin position="326"/>
        <end position="335"/>
    </location>
</feature>
<dbReference type="AlphaFoldDB" id="A0A448YF05"/>
<evidence type="ECO:0000259" key="8">
    <source>
        <dbReference type="PROSITE" id="PS51778"/>
    </source>
</evidence>
<sequence length="873" mass="95774">MFQDSTLELASNPDTLIHKESSARSTRSSSSLSSSPRGSLTLRKSPLASASTRKLSLGVPRLPDDETDNTITSVGPPKMPTMTFPLSNSSSKDSETMNGPEVSNRATLAPSPALPALSVLHTLPVYISTPSNNGFAAPSVTDSAITPSIANSAVSTVSAASTANSLPSISTSLKSTSTTSSIAISTIAHSLPADPATTRTEASAVSISGTTSERLNQSLDTIDQLLAESKSAKKILRNGTETVIDHIPEDQGSSDDSGSFDSTTKVPPSPRPESFFMSSIRSFASSMTGTNSTSPKPEGSAGSIAGSEPPTASPFLRLEAEDAIAEETEETDNDDQSTAKRLPAITRSPVTPRSPSKSIGSAISSSVDDYDHSLYIAEKYLDTQYRFASEKRDSSFHSVFPNISSSERLLDDFSCALSREILLQGRLYVSEHYVCFNSNLLGWITSVVISLDEIVRFDRRSTAGLFPNGIVIETKDSKHSFASFISRDQTLNFLSTIWSKSVALSKMHNEQLRDTDLVESTLSVHSNSSNAKLSESDILTIDEDEDEDEEDETDNDEEDSSESLTSEIISQHENKYHIKGPLQHKPTVYEPDLKENDEQVILDYDFDAPLGYVFKSLFGKDTSLHQKIMKLSEGFDFSDYSIFETVPDCEKPVRKFEYQKRLNFSIGPKSTTVEVAEYLEHVDFTDYIEVLTVTRTPNVPSGGAFHVRTRYIFTWGPKSTTNLKCSYWVNWTSSSWIKGMIERATVTGQKKSAEDLRDLLLTEVPDSRDVYSEETLEESQQEAQKNAELLATKTTNVVIGGKAKVTAKHRKRRQSLSSILKESSTPLICCFVFLLVFQIAVLGYLYHASKVMNRILETQNSILRLLLEEGVNR</sequence>
<organism evidence="9 10">
    <name type="scientific">Brettanomyces naardenensis</name>
    <name type="common">Yeast</name>
    <dbReference type="NCBI Taxonomy" id="13370"/>
    <lineage>
        <taxon>Eukaryota</taxon>
        <taxon>Fungi</taxon>
        <taxon>Dikarya</taxon>
        <taxon>Ascomycota</taxon>
        <taxon>Saccharomycotina</taxon>
        <taxon>Pichiomycetes</taxon>
        <taxon>Pichiales</taxon>
        <taxon>Pichiaceae</taxon>
        <taxon>Brettanomyces</taxon>
    </lineage>
</organism>
<dbReference type="Proteomes" id="UP000290900">
    <property type="component" value="Unassembled WGS sequence"/>
</dbReference>
<feature type="compositionally biased region" description="Polar residues" evidence="6">
    <location>
        <begin position="1"/>
        <end position="14"/>
    </location>
</feature>
<feature type="region of interest" description="Disordered" evidence="6">
    <location>
        <begin position="528"/>
        <end position="565"/>
    </location>
</feature>
<feature type="region of interest" description="Disordered" evidence="6">
    <location>
        <begin position="243"/>
        <end position="313"/>
    </location>
</feature>
<evidence type="ECO:0000256" key="7">
    <source>
        <dbReference type="SAM" id="Phobius"/>
    </source>
</evidence>
<feature type="compositionally biased region" description="Polar residues" evidence="6">
    <location>
        <begin position="276"/>
        <end position="295"/>
    </location>
</feature>
<feature type="compositionally biased region" description="Low complexity" evidence="6">
    <location>
        <begin position="23"/>
        <end position="43"/>
    </location>
</feature>
<dbReference type="GO" id="GO:0032366">
    <property type="term" value="P:intracellular sterol transport"/>
    <property type="evidence" value="ECO:0007669"/>
    <property type="project" value="TreeGrafter"/>
</dbReference>
<dbReference type="InterPro" id="IPR051482">
    <property type="entry name" value="Cholesterol_transport"/>
</dbReference>
<feature type="transmembrane region" description="Helical" evidence="7">
    <location>
        <begin position="825"/>
        <end position="846"/>
    </location>
</feature>
<proteinExistence type="inferred from homology"/>
<feature type="compositionally biased region" description="Low complexity" evidence="6">
    <location>
        <begin position="250"/>
        <end position="262"/>
    </location>
</feature>
<dbReference type="GO" id="GO:0005886">
    <property type="term" value="C:plasma membrane"/>
    <property type="evidence" value="ECO:0007669"/>
    <property type="project" value="TreeGrafter"/>
</dbReference>
<comment type="subcellular location">
    <subcellularLocation>
        <location evidence="1">Membrane</location>
        <topology evidence="1">Single-pass membrane protein</topology>
    </subcellularLocation>
</comment>
<feature type="region of interest" description="Disordered" evidence="6">
    <location>
        <begin position="1"/>
        <end position="104"/>
    </location>
</feature>
<feature type="compositionally biased region" description="Acidic residues" evidence="6">
    <location>
        <begin position="540"/>
        <end position="561"/>
    </location>
</feature>
<keyword evidence="4 7" id="KW-1133">Transmembrane helix</keyword>
<dbReference type="Pfam" id="PF16016">
    <property type="entry name" value="VASt"/>
    <property type="match status" value="1"/>
</dbReference>
<accession>A0A448YF05</accession>
<dbReference type="CDD" id="cd13220">
    <property type="entry name" value="PH-GRAM_GRAMDC"/>
    <property type="match status" value="1"/>
</dbReference>
<dbReference type="GO" id="GO:0005739">
    <property type="term" value="C:mitochondrion"/>
    <property type="evidence" value="ECO:0007669"/>
    <property type="project" value="TreeGrafter"/>
</dbReference>
<evidence type="ECO:0000313" key="10">
    <source>
        <dbReference type="Proteomes" id="UP000290900"/>
    </source>
</evidence>
<feature type="compositionally biased region" description="Low complexity" evidence="6">
    <location>
        <begin position="354"/>
        <end position="364"/>
    </location>
</feature>
<dbReference type="InParanoid" id="A0A448YF05"/>
<name>A0A448YF05_BRENA</name>
<dbReference type="GO" id="GO:0140268">
    <property type="term" value="C:endoplasmic reticulum-plasma membrane contact site"/>
    <property type="evidence" value="ECO:0007669"/>
    <property type="project" value="TreeGrafter"/>
</dbReference>
<dbReference type="STRING" id="13370.A0A448YF05"/>
<dbReference type="GO" id="GO:0005789">
    <property type="term" value="C:endoplasmic reticulum membrane"/>
    <property type="evidence" value="ECO:0007669"/>
    <property type="project" value="TreeGrafter"/>
</dbReference>
<dbReference type="Gene3D" id="2.30.29.30">
    <property type="entry name" value="Pleckstrin-homology domain (PH domain)/Phosphotyrosine-binding domain (PTB)"/>
    <property type="match status" value="1"/>
</dbReference>
<dbReference type="GO" id="GO:0120015">
    <property type="term" value="F:sterol transfer activity"/>
    <property type="evidence" value="ECO:0007669"/>
    <property type="project" value="TreeGrafter"/>
</dbReference>
<evidence type="ECO:0000256" key="4">
    <source>
        <dbReference type="ARBA" id="ARBA00022989"/>
    </source>
</evidence>
<evidence type="ECO:0000256" key="5">
    <source>
        <dbReference type="ARBA" id="ARBA00023136"/>
    </source>
</evidence>
<feature type="region of interest" description="Disordered" evidence="6">
    <location>
        <begin position="326"/>
        <end position="364"/>
    </location>
</feature>
<dbReference type="OrthoDB" id="2162691at2759"/>
<keyword evidence="3 7" id="KW-0812">Transmembrane</keyword>
<dbReference type="GO" id="GO:0032934">
    <property type="term" value="F:sterol binding"/>
    <property type="evidence" value="ECO:0007669"/>
    <property type="project" value="TreeGrafter"/>
</dbReference>
<dbReference type="InterPro" id="IPR031968">
    <property type="entry name" value="VASt"/>
</dbReference>
<dbReference type="PROSITE" id="PS51778">
    <property type="entry name" value="VAST"/>
    <property type="match status" value="1"/>
</dbReference>
<comment type="similarity">
    <text evidence="2">Belongs to the YSP2 family.</text>
</comment>
<evidence type="ECO:0000256" key="2">
    <source>
        <dbReference type="ARBA" id="ARBA00006582"/>
    </source>
</evidence>
<evidence type="ECO:0000256" key="6">
    <source>
        <dbReference type="SAM" id="MobiDB-lite"/>
    </source>
</evidence>
<protein>
    <submittedName>
        <fullName evidence="9">DEKNAAC100554</fullName>
    </submittedName>
</protein>
<dbReference type="InterPro" id="IPR004182">
    <property type="entry name" value="GRAM"/>
</dbReference>
<reference evidence="9 10" key="1">
    <citation type="submission" date="2018-12" db="EMBL/GenBank/DDBJ databases">
        <authorList>
            <person name="Tiukova I."/>
            <person name="Dainat J."/>
        </authorList>
    </citation>
    <scope>NUCLEOTIDE SEQUENCE [LARGE SCALE GENOMIC DNA]</scope>
</reference>
<dbReference type="FunCoup" id="A0A448YF05">
    <property type="interactions" value="146"/>
</dbReference>
<gene>
    <name evidence="9" type="ORF">BRENAR_LOCUS228</name>
</gene>
<dbReference type="GO" id="GO:0032541">
    <property type="term" value="C:cortical endoplasmic reticulum"/>
    <property type="evidence" value="ECO:0007669"/>
    <property type="project" value="TreeGrafter"/>
</dbReference>
<dbReference type="EMBL" id="CAACVR010000001">
    <property type="protein sequence ID" value="VEU19491.1"/>
    <property type="molecule type" value="Genomic_DNA"/>
</dbReference>
<keyword evidence="10" id="KW-1185">Reference proteome</keyword>
<evidence type="ECO:0000256" key="1">
    <source>
        <dbReference type="ARBA" id="ARBA00004167"/>
    </source>
</evidence>
<keyword evidence="5 7" id="KW-0472">Membrane</keyword>
<dbReference type="InterPro" id="IPR011993">
    <property type="entry name" value="PH-like_dom_sf"/>
</dbReference>
<dbReference type="SMART" id="SM00568">
    <property type="entry name" value="GRAM"/>
    <property type="match status" value="1"/>
</dbReference>
<evidence type="ECO:0000256" key="3">
    <source>
        <dbReference type="ARBA" id="ARBA00022692"/>
    </source>
</evidence>
<feature type="domain" description="VASt" evidence="8">
    <location>
        <begin position="597"/>
        <end position="768"/>
    </location>
</feature>
<evidence type="ECO:0000313" key="9">
    <source>
        <dbReference type="EMBL" id="VEU19491.1"/>
    </source>
</evidence>
<dbReference type="PANTHER" id="PTHR23319:SF4">
    <property type="entry name" value="GRAM DOMAIN CONTAINING 1B, ISOFORM E"/>
    <property type="match status" value="1"/>
</dbReference>
<dbReference type="PANTHER" id="PTHR23319">
    <property type="entry name" value="GRAM DOMAIN CONTAINING 1B, ISOFORM E"/>
    <property type="match status" value="1"/>
</dbReference>
<dbReference type="Pfam" id="PF02893">
    <property type="entry name" value="GRAM"/>
    <property type="match status" value="1"/>
</dbReference>